<name>A0ABD2I8R1_9BILA</name>
<sequence length="122" mass="14193">MENYEVPPRESFDGDEEYEEARRLGVARVRADEEKARIKMPNEHSNLFKADEFGSTRKFSKQKNRRTEDSGPAPYDNGREKGTCCRSRRLPTDRCVRWRRPDWRATTGNSGRGILSVAERGR</sequence>
<proteinExistence type="predicted"/>
<gene>
    <name evidence="2" type="ORF">niasHT_036843</name>
</gene>
<organism evidence="2 3">
    <name type="scientific">Heterodera trifolii</name>
    <dbReference type="NCBI Taxonomy" id="157864"/>
    <lineage>
        <taxon>Eukaryota</taxon>
        <taxon>Metazoa</taxon>
        <taxon>Ecdysozoa</taxon>
        <taxon>Nematoda</taxon>
        <taxon>Chromadorea</taxon>
        <taxon>Rhabditida</taxon>
        <taxon>Tylenchina</taxon>
        <taxon>Tylenchomorpha</taxon>
        <taxon>Tylenchoidea</taxon>
        <taxon>Heteroderidae</taxon>
        <taxon>Heteroderinae</taxon>
        <taxon>Heterodera</taxon>
    </lineage>
</organism>
<evidence type="ECO:0000313" key="3">
    <source>
        <dbReference type="Proteomes" id="UP001620626"/>
    </source>
</evidence>
<dbReference type="AlphaFoldDB" id="A0ABD2I8R1"/>
<evidence type="ECO:0000313" key="2">
    <source>
        <dbReference type="EMBL" id="KAL3073826.1"/>
    </source>
</evidence>
<evidence type="ECO:0000256" key="1">
    <source>
        <dbReference type="SAM" id="MobiDB-lite"/>
    </source>
</evidence>
<reference evidence="2 3" key="1">
    <citation type="submission" date="2024-10" db="EMBL/GenBank/DDBJ databases">
        <authorList>
            <person name="Kim D."/>
        </authorList>
    </citation>
    <scope>NUCLEOTIDE SEQUENCE [LARGE SCALE GENOMIC DNA]</scope>
    <source>
        <strain evidence="2">BH-2024</strain>
    </source>
</reference>
<feature type="region of interest" description="Disordered" evidence="1">
    <location>
        <begin position="103"/>
        <end position="122"/>
    </location>
</feature>
<feature type="region of interest" description="Disordered" evidence="1">
    <location>
        <begin position="41"/>
        <end position="86"/>
    </location>
</feature>
<feature type="region of interest" description="Disordered" evidence="1">
    <location>
        <begin position="1"/>
        <end position="20"/>
    </location>
</feature>
<dbReference type="Proteomes" id="UP001620626">
    <property type="component" value="Unassembled WGS sequence"/>
</dbReference>
<accession>A0ABD2I8R1</accession>
<dbReference type="EMBL" id="JBICBT010001310">
    <property type="protein sequence ID" value="KAL3073826.1"/>
    <property type="molecule type" value="Genomic_DNA"/>
</dbReference>
<protein>
    <submittedName>
        <fullName evidence="2">Uncharacterized protein</fullName>
    </submittedName>
</protein>
<comment type="caution">
    <text evidence="2">The sequence shown here is derived from an EMBL/GenBank/DDBJ whole genome shotgun (WGS) entry which is preliminary data.</text>
</comment>
<keyword evidence="3" id="KW-1185">Reference proteome</keyword>